<dbReference type="AlphaFoldDB" id="A0A6N8IRD9"/>
<protein>
    <submittedName>
        <fullName evidence="1">Uncharacterized protein</fullName>
    </submittedName>
</protein>
<dbReference type="Proteomes" id="UP000469385">
    <property type="component" value="Unassembled WGS sequence"/>
</dbReference>
<gene>
    <name evidence="1" type="ORF">GON04_08045</name>
</gene>
<name>A0A6N8IRD9_9BURK</name>
<keyword evidence="2" id="KW-1185">Reference proteome</keyword>
<evidence type="ECO:0000313" key="2">
    <source>
        <dbReference type="Proteomes" id="UP000469385"/>
    </source>
</evidence>
<accession>A0A6N8IRD9</accession>
<comment type="caution">
    <text evidence="1">The sequence shown here is derived from an EMBL/GenBank/DDBJ whole genome shotgun (WGS) entry which is preliminary data.</text>
</comment>
<reference evidence="1 2" key="1">
    <citation type="submission" date="2019-12" db="EMBL/GenBank/DDBJ databases">
        <authorList>
            <person name="Huq M.A."/>
        </authorList>
    </citation>
    <scope>NUCLEOTIDE SEQUENCE [LARGE SCALE GENOMIC DNA]</scope>
    <source>
        <strain evidence="1 2">MAH-25</strain>
    </source>
</reference>
<dbReference type="EMBL" id="WSEL01000003">
    <property type="protein sequence ID" value="MVQ29394.1"/>
    <property type="molecule type" value="Genomic_DNA"/>
</dbReference>
<organism evidence="1 2">
    <name type="scientific">Ramlibacter pinisoli</name>
    <dbReference type="NCBI Taxonomy" id="2682844"/>
    <lineage>
        <taxon>Bacteria</taxon>
        <taxon>Pseudomonadati</taxon>
        <taxon>Pseudomonadota</taxon>
        <taxon>Betaproteobacteria</taxon>
        <taxon>Burkholderiales</taxon>
        <taxon>Comamonadaceae</taxon>
        <taxon>Ramlibacter</taxon>
    </lineage>
</organism>
<proteinExistence type="predicted"/>
<evidence type="ECO:0000313" key="1">
    <source>
        <dbReference type="EMBL" id="MVQ29394.1"/>
    </source>
</evidence>
<sequence>MPPVTITGKASGEPVEKSYRRMLRGMDLFEREHALAPLATLRFQVLPRKPGVRLDDLGLYVVGKTVEIPLDVAPDRTFALPRDRRAVEENAQVSPDRPALTLTWRADIRSPGLPPGTRRLGDLRLECMVGIEAGLVSNSPSWIAGLFAAAETPAYCQGDRNRYLFFAERPLFGVTLVAGERREALPVRRLWAGAMGDLRLKDELHFCDCEVLVDRSYFAPLEDRSWPDDTLLLFEFMEDGRAPL</sequence>